<comment type="caution">
    <text evidence="2">The sequence shown here is derived from an EMBL/GenBank/DDBJ whole genome shotgun (WGS) entry which is preliminary data.</text>
</comment>
<reference evidence="2" key="1">
    <citation type="submission" date="2020-04" db="EMBL/GenBank/DDBJ databases">
        <title>Deep metagenomics examines the oral microbiome during advanced dental caries in children, revealing novel taxa and co-occurrences with host molecules.</title>
        <authorList>
            <person name="Baker J.L."/>
            <person name="Morton J.T."/>
            <person name="Dinis M."/>
            <person name="Alvarez R."/>
            <person name="Tran N.C."/>
            <person name="Knight R."/>
            <person name="Edlund A."/>
        </authorList>
    </citation>
    <scope>NUCLEOTIDE SEQUENCE</scope>
    <source>
        <strain evidence="2">JCVI_34_bin.1</strain>
    </source>
</reference>
<keyword evidence="1" id="KW-0812">Transmembrane</keyword>
<sequence>MRYFILTLAAVLMAGCKTSKSITQERTEKRDSVRVEYRERVVFVPDTIFLEVPRQSVERVVRDSVSHLENEYAYSDARILIDGSLFHALSTKPQKKPIQTMQKIVTRDSIVYVDRWRSKEKVVKIEKKLSWMQKAQIWLCRAVVLTWILFFAIQIIRAVLRKLTKH</sequence>
<organism evidence="2 3">
    <name type="scientific">Alloprevotella tannerae</name>
    <dbReference type="NCBI Taxonomy" id="76122"/>
    <lineage>
        <taxon>Bacteria</taxon>
        <taxon>Pseudomonadati</taxon>
        <taxon>Bacteroidota</taxon>
        <taxon>Bacteroidia</taxon>
        <taxon>Bacteroidales</taxon>
        <taxon>Prevotellaceae</taxon>
        <taxon>Alloprevotella</taxon>
    </lineage>
</organism>
<feature type="transmembrane region" description="Helical" evidence="1">
    <location>
        <begin position="135"/>
        <end position="160"/>
    </location>
</feature>
<dbReference type="PROSITE" id="PS51257">
    <property type="entry name" value="PROKAR_LIPOPROTEIN"/>
    <property type="match status" value="1"/>
</dbReference>
<dbReference type="Proteomes" id="UP000704068">
    <property type="component" value="Unassembled WGS sequence"/>
</dbReference>
<dbReference type="EMBL" id="JABZGR010000001">
    <property type="protein sequence ID" value="MBF0969532.1"/>
    <property type="molecule type" value="Genomic_DNA"/>
</dbReference>
<evidence type="ECO:0000313" key="3">
    <source>
        <dbReference type="Proteomes" id="UP000704068"/>
    </source>
</evidence>
<accession>A0A929RXB1</accession>
<evidence type="ECO:0000256" key="1">
    <source>
        <dbReference type="SAM" id="Phobius"/>
    </source>
</evidence>
<keyword evidence="1" id="KW-0472">Membrane</keyword>
<protein>
    <submittedName>
        <fullName evidence="2">Uncharacterized protein</fullName>
    </submittedName>
</protein>
<evidence type="ECO:0000313" key="2">
    <source>
        <dbReference type="EMBL" id="MBF0969532.1"/>
    </source>
</evidence>
<dbReference type="RefSeq" id="WP_303762509.1">
    <property type="nucleotide sequence ID" value="NZ_JABZGR010000001.1"/>
</dbReference>
<gene>
    <name evidence="2" type="ORF">HXK21_00610</name>
</gene>
<dbReference type="AlphaFoldDB" id="A0A929RXB1"/>
<proteinExistence type="predicted"/>
<keyword evidence="1" id="KW-1133">Transmembrane helix</keyword>
<name>A0A929RXB1_9BACT</name>